<keyword evidence="6" id="KW-0999">Mitochondrion inner membrane</keyword>
<keyword evidence="12" id="KW-1185">Reference proteome</keyword>
<dbReference type="Proteomes" id="UP000318582">
    <property type="component" value="Unassembled WGS sequence"/>
</dbReference>
<keyword evidence="8" id="KW-0496">Mitochondrion</keyword>
<evidence type="ECO:0000256" key="6">
    <source>
        <dbReference type="ARBA" id="ARBA00022792"/>
    </source>
</evidence>
<comment type="function">
    <text evidence="1">Accessory subunit of the mitochondrial membrane respiratory chain NADH dehydrogenase (Complex I), that is believed not to be involved in catalysis. Complex I functions in the transfer of electrons from NADH to the respiratory chain. The immediate electron acceptor for the enzyme is believed to be ubiquinone.</text>
</comment>
<dbReference type="STRING" id="109895.A0A507E056"/>
<evidence type="ECO:0000259" key="10">
    <source>
        <dbReference type="SMART" id="SM00916"/>
    </source>
</evidence>
<comment type="caution">
    <text evidence="11">The sequence shown here is derived from an EMBL/GenBank/DDBJ whole genome shotgun (WGS) entry which is preliminary data.</text>
</comment>
<name>A0A507E056_9FUNG</name>
<keyword evidence="5" id="KW-0679">Respiratory chain</keyword>
<keyword evidence="4" id="KW-0813">Transport</keyword>
<dbReference type="InterPro" id="IPR007741">
    <property type="entry name" value="Ribosomal_mL43/mS25/NADH_DH"/>
</dbReference>
<evidence type="ECO:0000256" key="3">
    <source>
        <dbReference type="ARBA" id="ARBA00008939"/>
    </source>
</evidence>
<evidence type="ECO:0000256" key="5">
    <source>
        <dbReference type="ARBA" id="ARBA00022660"/>
    </source>
</evidence>
<organism evidence="11 12">
    <name type="scientific">Powellomyces hirtus</name>
    <dbReference type="NCBI Taxonomy" id="109895"/>
    <lineage>
        <taxon>Eukaryota</taxon>
        <taxon>Fungi</taxon>
        <taxon>Fungi incertae sedis</taxon>
        <taxon>Chytridiomycota</taxon>
        <taxon>Chytridiomycota incertae sedis</taxon>
        <taxon>Chytridiomycetes</taxon>
        <taxon>Spizellomycetales</taxon>
        <taxon>Powellomycetaceae</taxon>
        <taxon>Powellomyces</taxon>
    </lineage>
</organism>
<dbReference type="GO" id="GO:0005743">
    <property type="term" value="C:mitochondrial inner membrane"/>
    <property type="evidence" value="ECO:0007669"/>
    <property type="project" value="UniProtKB-SubCell"/>
</dbReference>
<evidence type="ECO:0000313" key="12">
    <source>
        <dbReference type="Proteomes" id="UP000318582"/>
    </source>
</evidence>
<dbReference type="Gene3D" id="3.40.30.10">
    <property type="entry name" value="Glutaredoxin"/>
    <property type="match status" value="1"/>
</dbReference>
<dbReference type="EMBL" id="QEAQ01000059">
    <property type="protein sequence ID" value="TPX57052.1"/>
    <property type="molecule type" value="Genomic_DNA"/>
</dbReference>
<dbReference type="PANTHER" id="PTHR12878">
    <property type="entry name" value="NADH-UBIQUINONE OXIDOREDUCTASE B8 SUBUNIT"/>
    <property type="match status" value="1"/>
</dbReference>
<protein>
    <recommendedName>
        <fullName evidence="10">Ribosomal protein/NADH dehydrogenase domain-containing protein</fullName>
    </recommendedName>
</protein>
<comment type="subcellular location">
    <subcellularLocation>
        <location evidence="2">Mitochondrion inner membrane</location>
        <topology evidence="2">Peripheral membrane protein</topology>
        <orientation evidence="2">Matrix side</orientation>
    </subcellularLocation>
</comment>
<dbReference type="InterPro" id="IPR016464">
    <property type="entry name" value="NADH_Ub_cplx-1_asu_su-2"/>
</dbReference>
<reference evidence="11 12" key="1">
    <citation type="journal article" date="2019" name="Sci. Rep.">
        <title>Comparative genomics of chytrid fungi reveal insights into the obligate biotrophic and pathogenic lifestyle of Synchytrium endobioticum.</title>
        <authorList>
            <person name="van de Vossenberg B.T.L.H."/>
            <person name="Warris S."/>
            <person name="Nguyen H.D.T."/>
            <person name="van Gent-Pelzer M.P.E."/>
            <person name="Joly D.L."/>
            <person name="van de Geest H.C."/>
            <person name="Bonants P.J.M."/>
            <person name="Smith D.S."/>
            <person name="Levesque C.A."/>
            <person name="van der Lee T.A.J."/>
        </authorList>
    </citation>
    <scope>NUCLEOTIDE SEQUENCE [LARGE SCALE GENOMIC DNA]</scope>
    <source>
        <strain evidence="11 12">CBS 809.83</strain>
    </source>
</reference>
<sequence>MSWRPLLSKNLKELRIHLCQSSAGSKGTRDFILKEYAAIKEANPNFPILVRESSGIEARAFGRYAYGQERKVTLENLSKEDVEGRIKTLAETRPSASER</sequence>
<dbReference type="PANTHER" id="PTHR12878:SF0">
    <property type="entry name" value="NADH DEHYDROGENASE [UBIQUINONE] 1 ALPHA SUBCOMPLEX SUBUNIT 2"/>
    <property type="match status" value="1"/>
</dbReference>
<dbReference type="InterPro" id="IPR036249">
    <property type="entry name" value="Thioredoxin-like_sf"/>
</dbReference>
<evidence type="ECO:0000256" key="8">
    <source>
        <dbReference type="ARBA" id="ARBA00023128"/>
    </source>
</evidence>
<evidence type="ECO:0000256" key="2">
    <source>
        <dbReference type="ARBA" id="ARBA00004443"/>
    </source>
</evidence>
<keyword evidence="7" id="KW-0249">Electron transport</keyword>
<dbReference type="Pfam" id="PF05047">
    <property type="entry name" value="L51_S25_CI-B8"/>
    <property type="match status" value="1"/>
</dbReference>
<dbReference type="SMART" id="SM00916">
    <property type="entry name" value="L51_S25_CI-B8"/>
    <property type="match status" value="1"/>
</dbReference>
<evidence type="ECO:0000256" key="7">
    <source>
        <dbReference type="ARBA" id="ARBA00022982"/>
    </source>
</evidence>
<feature type="domain" description="Ribosomal protein/NADH dehydrogenase" evidence="10">
    <location>
        <begin position="20"/>
        <end position="93"/>
    </location>
</feature>
<keyword evidence="9" id="KW-0472">Membrane</keyword>
<evidence type="ECO:0000256" key="4">
    <source>
        <dbReference type="ARBA" id="ARBA00022448"/>
    </source>
</evidence>
<dbReference type="PIRSF" id="PIRSF005822">
    <property type="entry name" value="NDUA2"/>
    <property type="match status" value="1"/>
</dbReference>
<gene>
    <name evidence="11" type="ORF">PhCBS80983_g04101</name>
</gene>
<dbReference type="SUPFAM" id="SSF52833">
    <property type="entry name" value="Thioredoxin-like"/>
    <property type="match status" value="1"/>
</dbReference>
<evidence type="ECO:0000313" key="11">
    <source>
        <dbReference type="EMBL" id="TPX57052.1"/>
    </source>
</evidence>
<dbReference type="AlphaFoldDB" id="A0A507E056"/>
<evidence type="ECO:0000256" key="1">
    <source>
        <dbReference type="ARBA" id="ARBA00003195"/>
    </source>
</evidence>
<comment type="similarity">
    <text evidence="3">Belongs to the complex I NDUFA2 subunit family.</text>
</comment>
<accession>A0A507E056</accession>
<evidence type="ECO:0000256" key="9">
    <source>
        <dbReference type="ARBA" id="ARBA00023136"/>
    </source>
</evidence>
<proteinExistence type="inferred from homology"/>